<dbReference type="PANTHER" id="PTHR19924">
    <property type="entry name" value="UTP15 U3 SMALL NUCLEOLAR RNA-ASSOCIATED PROTEIN 15 FAMILY MEMBER"/>
    <property type="match status" value="1"/>
</dbReference>
<keyword evidence="3" id="KW-0853">WD repeat</keyword>
<proteinExistence type="predicted"/>
<dbReference type="EMBL" id="JBDODL010006615">
    <property type="protein sequence ID" value="MES1923520.1"/>
    <property type="molecule type" value="Genomic_DNA"/>
</dbReference>
<accession>A0ABV2AV34</accession>
<sequence>KKLAIGCTNGLVTVLKSKKEKIQKKRKIIVDENVKTTILEKPKFRKLAKYDKDLKFFRYKEAVDNLIIKNNPSAAMASSLFRELIERNALKLALSNRKDENLAKILKFLIKNLFRPQFSVVFLNVAWQILEIYSEQVFLFSESKWL</sequence>
<dbReference type="PANTHER" id="PTHR19924:SF26">
    <property type="entry name" value="U3 SMALL NUCLEOLAR RNA-ASSOCIATED PROTEIN 15 HOMOLOG"/>
    <property type="match status" value="1"/>
</dbReference>
<evidence type="ECO:0000313" key="8">
    <source>
        <dbReference type="Proteomes" id="UP001439008"/>
    </source>
</evidence>
<evidence type="ECO:0000256" key="2">
    <source>
        <dbReference type="ARBA" id="ARBA00022552"/>
    </source>
</evidence>
<organism evidence="7 8">
    <name type="scientific">Bonamia ostreae</name>
    <dbReference type="NCBI Taxonomy" id="126728"/>
    <lineage>
        <taxon>Eukaryota</taxon>
        <taxon>Sar</taxon>
        <taxon>Rhizaria</taxon>
        <taxon>Endomyxa</taxon>
        <taxon>Ascetosporea</taxon>
        <taxon>Haplosporida</taxon>
        <taxon>Bonamia</taxon>
    </lineage>
</organism>
<feature type="non-terminal residue" evidence="7">
    <location>
        <position position="1"/>
    </location>
</feature>
<keyword evidence="8" id="KW-1185">Reference proteome</keyword>
<keyword evidence="2" id="KW-0698">rRNA processing</keyword>
<evidence type="ECO:0000256" key="4">
    <source>
        <dbReference type="ARBA" id="ARBA00022737"/>
    </source>
</evidence>
<protein>
    <submittedName>
        <fullName evidence="7">UTP15 C terminal</fullName>
    </submittedName>
</protein>
<reference evidence="7 8" key="1">
    <citation type="journal article" date="2024" name="BMC Biol.">
        <title>Comparative genomics of Ascetosporea gives new insight into the evolutionary basis for animal parasitism in Rhizaria.</title>
        <authorList>
            <person name="Hiltunen Thoren M."/>
            <person name="Onut-Brannstrom I."/>
            <person name="Alfjorden A."/>
            <person name="Peckova H."/>
            <person name="Swords F."/>
            <person name="Hooper C."/>
            <person name="Holzer A.S."/>
            <person name="Bass D."/>
            <person name="Burki F."/>
        </authorList>
    </citation>
    <scope>NUCLEOTIDE SEQUENCE [LARGE SCALE GENOMIC DNA]</scope>
    <source>
        <strain evidence="7">20-A016</strain>
    </source>
</reference>
<feature type="domain" description="U3 small nucleolar RNA-associated protein 15 C-terminal" evidence="6">
    <location>
        <begin position="32"/>
        <end position="137"/>
    </location>
</feature>
<comment type="subcellular location">
    <subcellularLocation>
        <location evidence="1">Nucleus</location>
    </subcellularLocation>
</comment>
<keyword evidence="5" id="KW-0539">Nucleus</keyword>
<evidence type="ECO:0000256" key="1">
    <source>
        <dbReference type="ARBA" id="ARBA00004123"/>
    </source>
</evidence>
<dbReference type="Proteomes" id="UP001439008">
    <property type="component" value="Unassembled WGS sequence"/>
</dbReference>
<evidence type="ECO:0000256" key="5">
    <source>
        <dbReference type="ARBA" id="ARBA00023242"/>
    </source>
</evidence>
<evidence type="ECO:0000259" key="6">
    <source>
        <dbReference type="Pfam" id="PF09384"/>
    </source>
</evidence>
<evidence type="ECO:0000256" key="3">
    <source>
        <dbReference type="ARBA" id="ARBA00022574"/>
    </source>
</evidence>
<feature type="non-terminal residue" evidence="7">
    <location>
        <position position="146"/>
    </location>
</feature>
<keyword evidence="4" id="KW-0677">Repeat</keyword>
<comment type="caution">
    <text evidence="7">The sequence shown here is derived from an EMBL/GenBank/DDBJ whole genome shotgun (WGS) entry which is preliminary data.</text>
</comment>
<dbReference type="Pfam" id="PF09384">
    <property type="entry name" value="UTP15_C"/>
    <property type="match status" value="1"/>
</dbReference>
<name>A0ABV2AV34_9EUKA</name>
<dbReference type="InterPro" id="IPR018983">
    <property type="entry name" value="U3_snoRNA-assocProt_15_C"/>
</dbReference>
<evidence type="ECO:0000313" key="7">
    <source>
        <dbReference type="EMBL" id="MES1923520.1"/>
    </source>
</evidence>
<gene>
    <name evidence="7" type="primary">utp15</name>
    <name evidence="7" type="ORF">MHBO_005104</name>
</gene>